<comment type="caution">
    <text evidence="1">The sequence shown here is derived from an EMBL/GenBank/DDBJ whole genome shotgun (WGS) entry which is preliminary data.</text>
</comment>
<keyword evidence="2" id="KW-1185">Reference proteome</keyword>
<gene>
    <name evidence="1" type="ORF">KCG35_21500</name>
</gene>
<dbReference type="EMBL" id="JAGSOY010000093">
    <property type="protein sequence ID" value="MBU2713639.1"/>
    <property type="molecule type" value="Genomic_DNA"/>
</dbReference>
<evidence type="ECO:0000313" key="2">
    <source>
        <dbReference type="Proteomes" id="UP000690515"/>
    </source>
</evidence>
<dbReference type="RefSeq" id="WP_215821923.1">
    <property type="nucleotide sequence ID" value="NZ_JAGSOY010000093.1"/>
</dbReference>
<dbReference type="Proteomes" id="UP000690515">
    <property type="component" value="Unassembled WGS sequence"/>
</dbReference>
<evidence type="ECO:0000313" key="1">
    <source>
        <dbReference type="EMBL" id="MBU2713639.1"/>
    </source>
</evidence>
<protein>
    <submittedName>
        <fullName evidence="1">Uncharacterized protein</fullName>
    </submittedName>
</protein>
<accession>A0ABS5ZI38</accession>
<organism evidence="1 2">
    <name type="scientific">Zooshikella harenae</name>
    <dbReference type="NCBI Taxonomy" id="2827238"/>
    <lineage>
        <taxon>Bacteria</taxon>
        <taxon>Pseudomonadati</taxon>
        <taxon>Pseudomonadota</taxon>
        <taxon>Gammaproteobacteria</taxon>
        <taxon>Oceanospirillales</taxon>
        <taxon>Zooshikellaceae</taxon>
        <taxon>Zooshikella</taxon>
    </lineage>
</organism>
<reference evidence="1 2" key="1">
    <citation type="submission" date="2021-04" db="EMBL/GenBank/DDBJ databases">
        <authorList>
            <person name="Pira H."/>
            <person name="Risdian C."/>
            <person name="Wink J."/>
        </authorList>
    </citation>
    <scope>NUCLEOTIDE SEQUENCE [LARGE SCALE GENOMIC DNA]</scope>
    <source>
        <strain evidence="1 2">WH53</strain>
    </source>
</reference>
<proteinExistence type="predicted"/>
<name>A0ABS5ZI38_9GAMM</name>
<sequence length="184" mass="21520">MKEVKYWTFNEQTGEVNADVYFTSVRGGIAHIPVNALKTEPLLPKTGFAVIALDDLTGYKYIEDHRGKTVFKKENCLESKLISELGPIDSLWTEKKPKTDFDEWVLDQWVTNNKKKYKFDYQQAEHLRRSRYTKCVRPLLEEAQIKEYLGQKSDADALLERAAKERMKVQQEVPLPSRLEDEYK</sequence>